<evidence type="ECO:0000259" key="2">
    <source>
        <dbReference type="Pfam" id="PF02720"/>
    </source>
</evidence>
<proteinExistence type="predicted"/>
<keyword evidence="1" id="KW-0175">Coiled coil</keyword>
<comment type="caution">
    <text evidence="3">The sequence shown here is derived from an EMBL/GenBank/DDBJ whole genome shotgun (WGS) entry which is preliminary data.</text>
</comment>
<evidence type="ECO:0000313" key="4">
    <source>
        <dbReference type="Proteomes" id="UP000523955"/>
    </source>
</evidence>
<dbReference type="Proteomes" id="UP000523955">
    <property type="component" value="Unassembled WGS sequence"/>
</dbReference>
<dbReference type="EMBL" id="JACKXE010000001">
    <property type="protein sequence ID" value="MBB6628836.1"/>
    <property type="molecule type" value="Genomic_DNA"/>
</dbReference>
<keyword evidence="4" id="KW-1185">Reference proteome</keyword>
<dbReference type="Pfam" id="PF02720">
    <property type="entry name" value="DUF222"/>
    <property type="match status" value="1"/>
</dbReference>
<feature type="coiled-coil region" evidence="1">
    <location>
        <begin position="176"/>
        <end position="203"/>
    </location>
</feature>
<dbReference type="InterPro" id="IPR003870">
    <property type="entry name" value="DUF222"/>
</dbReference>
<dbReference type="RefSeq" id="WP_185253850.1">
    <property type="nucleotide sequence ID" value="NZ_JACKXE010000001.1"/>
</dbReference>
<dbReference type="InterPro" id="IPR003615">
    <property type="entry name" value="HNH_nuc"/>
</dbReference>
<sequence>MKTFTDDGPRHAISRAVRDVGERLTDVADAPVWSMTPDEAGTTLVELTRLSARVAELEARVAVHASAVEVGASVGATSTQAWWATQTAQTHRSTAAKIHLAQALGRWHVVRQALSSGAILTEQAQVITQALDDLPDDVDPETRALAEKHLVDLAADHDAVDLRRLGRGLLDVIDPAAGEEEERRRLEEEERKARQKMRLTMSDDGHGSCHGRFTIPAAHGAMLKKILQGIAAPKHQTAINGAGATIERKPSPERMGAALCELIERYPTDRLPNAGGVNAAVVITMDMATLLGAEKAATLDTGDKITASQARRLACEAGIIPAVLGGKSQVLDLGRTRRYFSKAQHLAFGITQGGCTADGCDWPPSMCHAHHDIFWAHGGNTDLKDGRLLCPRHHARAHDPAYEMAKLPGGKVAFTRRT</sequence>
<accession>A0A7X0RIC4</accession>
<feature type="domain" description="DUF222" evidence="2">
    <location>
        <begin position="48"/>
        <end position="346"/>
    </location>
</feature>
<dbReference type="AlphaFoldDB" id="A0A7X0RIC4"/>
<name>A0A7X0RIC4_9ACTN</name>
<evidence type="ECO:0000256" key="1">
    <source>
        <dbReference type="SAM" id="Coils"/>
    </source>
</evidence>
<organism evidence="3 4">
    <name type="scientific">Nocardioides luti</name>
    <dbReference type="NCBI Taxonomy" id="2761101"/>
    <lineage>
        <taxon>Bacteria</taxon>
        <taxon>Bacillati</taxon>
        <taxon>Actinomycetota</taxon>
        <taxon>Actinomycetes</taxon>
        <taxon>Propionibacteriales</taxon>
        <taxon>Nocardioidaceae</taxon>
        <taxon>Nocardioides</taxon>
    </lineage>
</organism>
<gene>
    <name evidence="3" type="ORF">H5V45_16025</name>
</gene>
<dbReference type="CDD" id="cd00085">
    <property type="entry name" value="HNHc"/>
    <property type="match status" value="1"/>
</dbReference>
<evidence type="ECO:0000313" key="3">
    <source>
        <dbReference type="EMBL" id="MBB6628836.1"/>
    </source>
</evidence>
<reference evidence="3 4" key="1">
    <citation type="submission" date="2020-08" db="EMBL/GenBank/DDBJ databases">
        <authorList>
            <person name="Seo M.-J."/>
        </authorList>
    </citation>
    <scope>NUCLEOTIDE SEQUENCE [LARGE SCALE GENOMIC DNA]</scope>
    <source>
        <strain evidence="3 4">KIGAM211</strain>
    </source>
</reference>
<protein>
    <submittedName>
        <fullName evidence="3">DUF222 domain-containing protein</fullName>
    </submittedName>
</protein>